<keyword evidence="5" id="KW-0325">Glycoprotein</keyword>
<dbReference type="Pfam" id="PF07648">
    <property type="entry name" value="Kazal_2"/>
    <property type="match status" value="1"/>
</dbReference>
<dbReference type="PROSITE" id="PS51465">
    <property type="entry name" value="KAZAL_2"/>
    <property type="match status" value="1"/>
</dbReference>
<keyword evidence="11" id="KW-1185">Reference proteome</keyword>
<evidence type="ECO:0000256" key="7">
    <source>
        <dbReference type="SAM" id="SignalP"/>
    </source>
</evidence>
<feature type="domain" description="IGFBP N-terminal" evidence="9">
    <location>
        <begin position="27"/>
        <end position="108"/>
    </location>
</feature>
<dbReference type="RefSeq" id="XP_041435997.1">
    <property type="nucleotide sequence ID" value="XM_041580063.1"/>
</dbReference>
<evidence type="ECO:0000256" key="3">
    <source>
        <dbReference type="ARBA" id="ARBA00022729"/>
    </source>
</evidence>
<dbReference type="FunFam" id="2.60.40.10:FF:000763">
    <property type="entry name" value="Insulin-like growth factor binding protein 7"/>
    <property type="match status" value="1"/>
</dbReference>
<protein>
    <submittedName>
        <fullName evidence="12">Insulin-like growth factor-binding protein-like 1</fullName>
    </submittedName>
</protein>
<dbReference type="AlphaFoldDB" id="A0A8J1M2S8"/>
<dbReference type="InterPro" id="IPR009030">
    <property type="entry name" value="Growth_fac_rcpt_cys_sf"/>
</dbReference>
<dbReference type="Proteomes" id="UP000186698">
    <property type="component" value="Chromosome 1S"/>
</dbReference>
<feature type="chain" id="PRO_5035164773" evidence="7">
    <location>
        <begin position="22"/>
        <end position="279"/>
    </location>
</feature>
<name>A0A8J1M2S8_XENLA</name>
<dbReference type="CDD" id="cd00104">
    <property type="entry name" value="KAZAL_FS"/>
    <property type="match status" value="1"/>
</dbReference>
<dbReference type="SUPFAM" id="SSF57184">
    <property type="entry name" value="Growth factor receptor domain"/>
    <property type="match status" value="1"/>
</dbReference>
<evidence type="ECO:0000313" key="11">
    <source>
        <dbReference type="Proteomes" id="UP000186698"/>
    </source>
</evidence>
<dbReference type="SMART" id="SM00409">
    <property type="entry name" value="IG"/>
    <property type="match status" value="1"/>
</dbReference>
<evidence type="ECO:0000313" key="12">
    <source>
        <dbReference type="RefSeq" id="XP_041435997.1"/>
    </source>
</evidence>
<dbReference type="Gene3D" id="2.60.40.10">
    <property type="entry name" value="Immunoglobulins"/>
    <property type="match status" value="1"/>
</dbReference>
<dbReference type="OrthoDB" id="10012075at2759"/>
<dbReference type="SMART" id="SM00280">
    <property type="entry name" value="KAZAL"/>
    <property type="match status" value="1"/>
</dbReference>
<dbReference type="SMART" id="SM00121">
    <property type="entry name" value="IB"/>
    <property type="match status" value="1"/>
</dbReference>
<dbReference type="SUPFAM" id="SSF100895">
    <property type="entry name" value="Kazal-type serine protease inhibitors"/>
    <property type="match status" value="1"/>
</dbReference>
<dbReference type="InterPro" id="IPR036058">
    <property type="entry name" value="Kazal_dom_sf"/>
</dbReference>
<gene>
    <name evidence="12" type="primary">igfbpl1.S</name>
</gene>
<evidence type="ECO:0000259" key="10">
    <source>
        <dbReference type="PROSITE" id="PS51465"/>
    </source>
</evidence>
<keyword evidence="3 7" id="KW-0732">Signal</keyword>
<feature type="domain" description="Ig-like" evidence="8">
    <location>
        <begin position="154"/>
        <end position="260"/>
    </location>
</feature>
<dbReference type="GO" id="GO:0005615">
    <property type="term" value="C:extracellular space"/>
    <property type="evidence" value="ECO:0000318"/>
    <property type="project" value="GO_Central"/>
</dbReference>
<dbReference type="InterPro" id="IPR003599">
    <property type="entry name" value="Ig_sub"/>
</dbReference>
<dbReference type="GO" id="GO:0001558">
    <property type="term" value="P:regulation of cell growth"/>
    <property type="evidence" value="ECO:0007669"/>
    <property type="project" value="InterPro"/>
</dbReference>
<comment type="subcellular location">
    <subcellularLocation>
        <location evidence="1">Secreted</location>
    </subcellularLocation>
</comment>
<dbReference type="Pfam" id="PF13927">
    <property type="entry name" value="Ig_3"/>
    <property type="match status" value="1"/>
</dbReference>
<dbReference type="GO" id="GO:0009966">
    <property type="term" value="P:regulation of signal transduction"/>
    <property type="evidence" value="ECO:0000318"/>
    <property type="project" value="GO_Central"/>
</dbReference>
<evidence type="ECO:0000259" key="8">
    <source>
        <dbReference type="PROSITE" id="PS50835"/>
    </source>
</evidence>
<dbReference type="Gene3D" id="4.10.40.20">
    <property type="match status" value="1"/>
</dbReference>
<evidence type="ECO:0000256" key="5">
    <source>
        <dbReference type="ARBA" id="ARBA00023180"/>
    </source>
</evidence>
<dbReference type="InterPro" id="IPR000867">
    <property type="entry name" value="IGFBP-like"/>
</dbReference>
<dbReference type="PANTHER" id="PTHR14186">
    <property type="entry name" value="INSULIN-LIKE GROWTH FACTOR BINDING PROTEIN-RELATED"/>
    <property type="match status" value="1"/>
</dbReference>
<sequence length="279" mass="30358">MKMQHFVVLLPLFLCLQKTLAVGAYAYLSSCGHCNEDFCDSVTCAAPELLTKDECGCCDRCLSVEGEVCGGRDERRARCTPGMVCVSRPSFGTGASSFSDGTGVCLCEEDGAVCGSDGRTYSSACVLRLQSWKSQHEGKGSIHKIHDGECKFAPLIIVSPRKIHNVTGSQVYLSCEVKAVPTPIITWKKVTESPKGTKLFEELPGDRVNVAVQVRGGPSRHECTGWVMISPLTKKDEGTYQCHATNMVGETWADGSIKVTEHYARRIKRRNHGGFASKV</sequence>
<evidence type="ECO:0000256" key="1">
    <source>
        <dbReference type="ARBA" id="ARBA00004613"/>
    </source>
</evidence>
<dbReference type="InterPro" id="IPR002350">
    <property type="entry name" value="Kazal_dom"/>
</dbReference>
<dbReference type="Gene3D" id="3.30.60.30">
    <property type="match status" value="1"/>
</dbReference>
<evidence type="ECO:0000259" key="9">
    <source>
        <dbReference type="PROSITE" id="PS51323"/>
    </source>
</evidence>
<evidence type="ECO:0000256" key="6">
    <source>
        <dbReference type="ARBA" id="ARBA00023319"/>
    </source>
</evidence>
<proteinExistence type="predicted"/>
<dbReference type="SMART" id="SM00408">
    <property type="entry name" value="IGc2"/>
    <property type="match status" value="1"/>
</dbReference>
<accession>A0A8J1M2S8</accession>
<keyword evidence="6" id="KW-0393">Immunoglobulin domain</keyword>
<dbReference type="CTD" id="100462905"/>
<organism evidence="11 12">
    <name type="scientific">Xenopus laevis</name>
    <name type="common">African clawed frog</name>
    <dbReference type="NCBI Taxonomy" id="8355"/>
    <lineage>
        <taxon>Eukaryota</taxon>
        <taxon>Metazoa</taxon>
        <taxon>Chordata</taxon>
        <taxon>Craniata</taxon>
        <taxon>Vertebrata</taxon>
        <taxon>Euteleostomi</taxon>
        <taxon>Amphibia</taxon>
        <taxon>Batrachia</taxon>
        <taxon>Anura</taxon>
        <taxon>Pipoidea</taxon>
        <taxon>Pipidae</taxon>
        <taxon>Xenopodinae</taxon>
        <taxon>Xenopus</taxon>
        <taxon>Xenopus</taxon>
    </lineage>
</organism>
<dbReference type="InterPro" id="IPR003598">
    <property type="entry name" value="Ig_sub2"/>
</dbReference>
<dbReference type="InterPro" id="IPR013783">
    <property type="entry name" value="Ig-like_fold"/>
</dbReference>
<dbReference type="GO" id="GO:0005520">
    <property type="term" value="F:insulin-like growth factor binding"/>
    <property type="evidence" value="ECO:0007669"/>
    <property type="project" value="InterPro"/>
</dbReference>
<dbReference type="GeneID" id="100462905"/>
<dbReference type="InterPro" id="IPR007110">
    <property type="entry name" value="Ig-like_dom"/>
</dbReference>
<dbReference type="PROSITE" id="PS51323">
    <property type="entry name" value="IGFBP_N_2"/>
    <property type="match status" value="1"/>
</dbReference>
<dbReference type="KEGG" id="xla:100462905"/>
<feature type="domain" description="Kazal-like" evidence="10">
    <location>
        <begin position="113"/>
        <end position="152"/>
    </location>
</feature>
<dbReference type="PROSITE" id="PS50835">
    <property type="entry name" value="IG_LIKE"/>
    <property type="match status" value="1"/>
</dbReference>
<dbReference type="InterPro" id="IPR036179">
    <property type="entry name" value="Ig-like_dom_sf"/>
</dbReference>
<keyword evidence="2" id="KW-0964">Secreted</keyword>
<dbReference type="PANTHER" id="PTHR14186:SF16">
    <property type="entry name" value="INSULIN-LIKE GROWTH FACTOR-BINDING PROTEIN-LIKE 1"/>
    <property type="match status" value="1"/>
</dbReference>
<feature type="signal peptide" evidence="7">
    <location>
        <begin position="1"/>
        <end position="21"/>
    </location>
</feature>
<reference evidence="12" key="1">
    <citation type="submission" date="2025-08" db="UniProtKB">
        <authorList>
            <consortium name="RefSeq"/>
        </authorList>
    </citation>
    <scope>IDENTIFICATION</scope>
    <source>
        <strain evidence="12">J_2021</strain>
        <tissue evidence="12">Erythrocytes</tissue>
    </source>
</reference>
<keyword evidence="4" id="KW-1015">Disulfide bond</keyword>
<evidence type="ECO:0000256" key="4">
    <source>
        <dbReference type="ARBA" id="ARBA00023157"/>
    </source>
</evidence>
<evidence type="ECO:0000256" key="2">
    <source>
        <dbReference type="ARBA" id="ARBA00022525"/>
    </source>
</evidence>
<dbReference type="SUPFAM" id="SSF48726">
    <property type="entry name" value="Immunoglobulin"/>
    <property type="match status" value="1"/>
</dbReference>
<dbReference type="InterPro" id="IPR011390">
    <property type="entry name" value="IGFBP_rP_mac25"/>
</dbReference>